<dbReference type="Proteomes" id="UP000262142">
    <property type="component" value="Unassembled WGS sequence"/>
</dbReference>
<dbReference type="PRINTS" id="PR00507">
    <property type="entry name" value="N12N6MTFRASE"/>
</dbReference>
<dbReference type="PROSITE" id="PS51194">
    <property type="entry name" value="HELICASE_CTER"/>
    <property type="match status" value="1"/>
</dbReference>
<dbReference type="PANTHER" id="PTHR41313:SF1">
    <property type="entry name" value="DNA METHYLASE ADENINE-SPECIFIC DOMAIN-CONTAINING PROTEIN"/>
    <property type="match status" value="1"/>
</dbReference>
<dbReference type="InterPro" id="IPR011639">
    <property type="entry name" value="MethylTrfase_TaqI-like_dom"/>
</dbReference>
<keyword evidence="7" id="KW-1185">Reference proteome</keyword>
<feature type="coiled-coil region" evidence="1">
    <location>
        <begin position="1784"/>
        <end position="1818"/>
    </location>
</feature>
<keyword evidence="6" id="KW-0489">Methyltransferase</keyword>
<protein>
    <submittedName>
        <fullName evidence="6">DNA methylase</fullName>
    </submittedName>
</protein>
<keyword evidence="1" id="KW-0175">Coiled coil</keyword>
<dbReference type="GO" id="GO:0016787">
    <property type="term" value="F:hydrolase activity"/>
    <property type="evidence" value="ECO:0007669"/>
    <property type="project" value="InterPro"/>
</dbReference>
<evidence type="ECO:0000256" key="1">
    <source>
        <dbReference type="SAM" id="Coils"/>
    </source>
</evidence>
<feature type="compositionally biased region" description="Polar residues" evidence="2">
    <location>
        <begin position="396"/>
        <end position="411"/>
    </location>
</feature>
<accession>A0A383U4A3</accession>
<dbReference type="EMBL" id="UNSC01000008">
    <property type="protein sequence ID" value="SZD74219.1"/>
    <property type="molecule type" value="Genomic_DNA"/>
</dbReference>
<dbReference type="GO" id="GO:0006304">
    <property type="term" value="P:DNA modification"/>
    <property type="evidence" value="ECO:0007669"/>
    <property type="project" value="InterPro"/>
</dbReference>
<dbReference type="Pfam" id="PF07669">
    <property type="entry name" value="Eco57I"/>
    <property type="match status" value="1"/>
</dbReference>
<gene>
    <name evidence="6" type="ORF">SAMEA104719789_01678</name>
</gene>
<dbReference type="SMART" id="SM00487">
    <property type="entry name" value="DEXDc"/>
    <property type="match status" value="1"/>
</dbReference>
<feature type="compositionally biased region" description="Polar residues" evidence="2">
    <location>
        <begin position="340"/>
        <end position="351"/>
    </location>
</feature>
<dbReference type="Pfam" id="PF13155">
    <property type="entry name" value="Toprim_2"/>
    <property type="match status" value="1"/>
</dbReference>
<dbReference type="InterPro" id="IPR034154">
    <property type="entry name" value="TOPRIM_DnaG/twinkle"/>
</dbReference>
<dbReference type="InterPro" id="IPR002052">
    <property type="entry name" value="DNA_methylase_N6_adenine_CS"/>
</dbReference>
<evidence type="ECO:0000259" key="4">
    <source>
        <dbReference type="PROSITE" id="PS51192"/>
    </source>
</evidence>
<dbReference type="RefSeq" id="WP_119059826.1">
    <property type="nucleotide sequence ID" value="NZ_UNSC01000008.1"/>
</dbReference>
<feature type="compositionally biased region" description="Basic and acidic residues" evidence="2">
    <location>
        <begin position="412"/>
        <end position="422"/>
    </location>
</feature>
<dbReference type="InterPro" id="IPR001650">
    <property type="entry name" value="Helicase_C-like"/>
</dbReference>
<dbReference type="CDD" id="cd01029">
    <property type="entry name" value="TOPRIM_primases"/>
    <property type="match status" value="1"/>
</dbReference>
<evidence type="ECO:0000313" key="7">
    <source>
        <dbReference type="Proteomes" id="UP000262142"/>
    </source>
</evidence>
<feature type="compositionally biased region" description="Low complexity" evidence="2">
    <location>
        <begin position="385"/>
        <end position="395"/>
    </location>
</feature>
<evidence type="ECO:0000256" key="2">
    <source>
        <dbReference type="SAM" id="MobiDB-lite"/>
    </source>
</evidence>
<name>A0A383U4A3_9FLAO</name>
<sequence length="1876" mass="216488">MAKSYYSEDEIKKIQESVSILDYFNYLENKGLVKFKNKHRNDFYFEGENAKYAVSEKGFYDFKAGTDKNGGGILKAVMDVEKKSWKEALDFLADFPNLQFEKSEKYKFAKAETNTISNKIEITKIHTPNNEKLLEYFNQRGISNEILKSHTQQIHYKNTETNKSYFGIGLENRSKGWDIRNPMIKMKLGKGDISIIDGKRKDEMIVVEGMTDALSFLQLQKDAGQENTRKIVVLNSVVNTQKFLESEKNFNGKMHLLLDGDDAGDSTTEMIQKAFKIKANVIDARKRYGIGKEHKDLNDYLKNKVQKQSLLITDLNYKPLQNRENIRNFEKLETKENERNNQQSREISTFEQMGRGENQSNDRESDSKSQSKYEKHNRSSETIHSNNAGNGSANAEQLNLFNSRRGNTSGTRESEEKRRDNEETQGVGNRALGLRDERTRRILGESSSSQNRRRERERDLEGELLPRSTIVEKYNDLLSVLKNEKVQNTDIENLLELVAYVDDKQQVQLFDDITIDDDLLNVINQYKTGGVTKQGRGVLDEYYTEKDLVDEVKRIIGNKFLNHQQINVLEPSVGTGNFLSAINSNAKVKNIDTFEINPVSAKIAKILNPNINVNLRSFETEFIDEYGIKKDVTEKYDLVVGNPPYGKHRGFYLGIGEEPNIKSYEDYFVKRSLDVMKDGGVLAMVLPSGWLNRQNKLENAELNLAYRLPNGVFKGTDVGTDIIILTKNSKMQSQDISNYFDKHPAHVLGETTQKTNRFGRNEDYIKGDMFSAKFLLSSLPTLDNIERIKEFIPEEKNIELSHDNNVQNETASQSNKDLKKELHEGIGQLLIEIRGKKFQTPLIKKQEKRWKDELLKLDNYTHKEIISLKDKLDKNLNKFVGKEKGGEQISIQDTPELQKDVIKYHFQKEDAIVSAGKNKHLTPALLSSFKDTSYDGELQDYEKHIDFANYHNGKWVHDFYYAEGNIYQKLKDLDRDFTEGNIDEERYNKQKGLLTKVLPEPKNLNEIILAPNHEFVHKFIVGKEEKEFMTISGRSYGGINPRPIYKQEIKEVEVSLSEKFKSFLEDLDYRAFQGSSRWEVREYVDNRNVTGSDKERNALIRERRKLVGNDLFERFLKDEIDDDLKNRIVKEFNENYNNIHVPDYSQFPLFSKINENFKGKPLQLTEVQKAGVGRLTTKGVGLLAHEVGFGKTLSGVMAMHEAMQRGNAKRPLIVVPNDAILKQWVETIYELIPDAKVNVLGNLGKKVDLSNFDNYDGEISLVTYSGFNNIGFSAEITNELAEKFEYITSSEIKSLKNSERDEQIELAKQEETKGKMLRGKVYDWEDFGFDHLTFDEAHNANHIVSKVKIEDRRIASDFRNQNQRTSALGINTWMAAQYIQKNYDGRNVTLLSATPFTNKPLEYYSVLSLMANDRLKETGFLNVNTFFETFMEADNEMEITATNEVKNKMNVRRFKNNALFQRLLSEFIDIKGEDDNPQLVRPNKINKEYKIEQNDATKTAYEKLSSEYDESEKGAILTHILNARLIAISPLLSPDAEKNDFTAKEFVESSEKLKTTMDLIAQNKMDKPEAGQIIYSELAVAQFPLLKDYLVEELGYNKDEVEIITGSVSKDKRLKIQEKFNNGDIKVVIGSEAIQEGMNLQENTTDMYLLSLPYNFTSLRQTEGRAWRQGNKWENVRMNFMLTNDSIDVFMLQKLQAKQARYQEAMRNGADILDVSDVDTQELKTALITNPETRAEIEIKILEKRYQYEKEKLNTDIAFFEKKFNNYKEGKISSKDLAASGIDVKEIDSRIRLNKEKIEKIEQTLSNLPEQKDALIERFKVEKAKDLENKKSIDFAQERKLENKTFFKLREDKDLKPIEIDNNQSQDEFSKKSMRR</sequence>
<dbReference type="PANTHER" id="PTHR41313">
    <property type="entry name" value="ADENINE-SPECIFIC METHYLTRANSFERASE"/>
    <property type="match status" value="1"/>
</dbReference>
<dbReference type="Pfam" id="PF04851">
    <property type="entry name" value="ResIII"/>
    <property type="match status" value="1"/>
</dbReference>
<dbReference type="PROSITE" id="PS50880">
    <property type="entry name" value="TOPRIM"/>
    <property type="match status" value="1"/>
</dbReference>
<dbReference type="Gene3D" id="3.40.50.150">
    <property type="entry name" value="Vaccinia Virus protein VP39"/>
    <property type="match status" value="1"/>
</dbReference>
<dbReference type="SMART" id="SM00490">
    <property type="entry name" value="HELICc"/>
    <property type="match status" value="1"/>
</dbReference>
<dbReference type="SUPFAM" id="SSF53335">
    <property type="entry name" value="S-adenosyl-L-methionine-dependent methyltransferases"/>
    <property type="match status" value="1"/>
</dbReference>
<dbReference type="PROSITE" id="PS00092">
    <property type="entry name" value="N6_MTASE"/>
    <property type="match status" value="1"/>
</dbReference>
<keyword evidence="6" id="KW-0808">Transferase</keyword>
<dbReference type="InterPro" id="IPR014001">
    <property type="entry name" value="Helicase_ATP-bd"/>
</dbReference>
<dbReference type="SUPFAM" id="SSF57783">
    <property type="entry name" value="Zinc beta-ribbon"/>
    <property type="match status" value="1"/>
</dbReference>
<feature type="domain" description="Helicase C-terminal" evidence="5">
    <location>
        <begin position="1552"/>
        <end position="1724"/>
    </location>
</feature>
<dbReference type="GO" id="GO:0009007">
    <property type="term" value="F:site-specific DNA-methyltransferase (adenine-specific) activity"/>
    <property type="evidence" value="ECO:0007669"/>
    <property type="project" value="UniProtKB-EC"/>
</dbReference>
<dbReference type="Gene3D" id="3.40.50.300">
    <property type="entry name" value="P-loop containing nucleotide triphosphate hydrolases"/>
    <property type="match status" value="2"/>
</dbReference>
<feature type="domain" description="Helicase ATP-binding" evidence="4">
    <location>
        <begin position="1172"/>
        <end position="1413"/>
    </location>
</feature>
<evidence type="ECO:0000313" key="6">
    <source>
        <dbReference type="EMBL" id="SZD74219.1"/>
    </source>
</evidence>
<dbReference type="InterPro" id="IPR006935">
    <property type="entry name" value="Helicase/UvrB_N"/>
</dbReference>
<dbReference type="CDD" id="cd02440">
    <property type="entry name" value="AdoMet_MTases"/>
    <property type="match status" value="1"/>
</dbReference>
<proteinExistence type="predicted"/>
<feature type="compositionally biased region" description="Basic and acidic residues" evidence="2">
    <location>
        <begin position="360"/>
        <end position="381"/>
    </location>
</feature>
<feature type="domain" description="Toprim" evidence="3">
    <location>
        <begin position="202"/>
        <end position="290"/>
    </location>
</feature>
<dbReference type="GO" id="GO:0003677">
    <property type="term" value="F:DNA binding"/>
    <property type="evidence" value="ECO:0007669"/>
    <property type="project" value="InterPro"/>
</dbReference>
<dbReference type="Pfam" id="PF00271">
    <property type="entry name" value="Helicase_C"/>
    <property type="match status" value="1"/>
</dbReference>
<dbReference type="PROSITE" id="PS51192">
    <property type="entry name" value="HELICASE_ATP_BIND_1"/>
    <property type="match status" value="1"/>
</dbReference>
<evidence type="ECO:0000259" key="3">
    <source>
        <dbReference type="PROSITE" id="PS50880"/>
    </source>
</evidence>
<dbReference type="InterPro" id="IPR027417">
    <property type="entry name" value="P-loop_NTPase"/>
</dbReference>
<dbReference type="OrthoDB" id="9815272at2"/>
<organism evidence="6 7">
    <name type="scientific">Candidatus Ornithobacterium hominis</name>
    <dbReference type="NCBI Taxonomy" id="2497989"/>
    <lineage>
        <taxon>Bacteria</taxon>
        <taxon>Pseudomonadati</taxon>
        <taxon>Bacteroidota</taxon>
        <taxon>Flavobacteriia</taxon>
        <taxon>Flavobacteriales</taxon>
        <taxon>Weeksellaceae</taxon>
        <taxon>Ornithobacterium</taxon>
    </lineage>
</organism>
<feature type="region of interest" description="Disordered" evidence="2">
    <location>
        <begin position="1857"/>
        <end position="1876"/>
    </location>
</feature>
<dbReference type="InterPro" id="IPR029063">
    <property type="entry name" value="SAM-dependent_MTases_sf"/>
</dbReference>
<reference evidence="6 7" key="1">
    <citation type="submission" date="2018-09" db="EMBL/GenBank/DDBJ databases">
        <authorList>
            <consortium name="Pathogen Informatics"/>
        </authorList>
    </citation>
    <scope>NUCLEOTIDE SEQUENCE [LARGE SCALE GENOMIC DNA]</scope>
    <source>
        <strain evidence="6 7">OH-22767</strain>
    </source>
</reference>
<feature type="compositionally biased region" description="Basic and acidic residues" evidence="2">
    <location>
        <begin position="328"/>
        <end position="339"/>
    </location>
</feature>
<feature type="compositionally biased region" description="Basic and acidic residues" evidence="2">
    <location>
        <begin position="433"/>
        <end position="443"/>
    </location>
</feature>
<dbReference type="Gene3D" id="3.40.1360.10">
    <property type="match status" value="1"/>
</dbReference>
<dbReference type="GO" id="GO:0032259">
    <property type="term" value="P:methylation"/>
    <property type="evidence" value="ECO:0007669"/>
    <property type="project" value="UniProtKB-KW"/>
</dbReference>
<feature type="region of interest" description="Disordered" evidence="2">
    <location>
        <begin position="328"/>
        <end position="460"/>
    </location>
</feature>
<dbReference type="InterPro" id="IPR006171">
    <property type="entry name" value="TOPRIM_dom"/>
</dbReference>
<evidence type="ECO:0000259" key="5">
    <source>
        <dbReference type="PROSITE" id="PS51194"/>
    </source>
</evidence>
<dbReference type="SUPFAM" id="SSF52540">
    <property type="entry name" value="P-loop containing nucleoside triphosphate hydrolases"/>
    <property type="match status" value="2"/>
</dbReference>
<dbReference type="InterPro" id="IPR052933">
    <property type="entry name" value="DNA_Protect_Modify"/>
</dbReference>
<dbReference type="GO" id="GO:0005524">
    <property type="term" value="F:ATP binding"/>
    <property type="evidence" value="ECO:0007669"/>
    <property type="project" value="InterPro"/>
</dbReference>